<proteinExistence type="predicted"/>
<organism evidence="1 2">
    <name type="scientific">Listeria booriae</name>
    <dbReference type="NCBI Taxonomy" id="1552123"/>
    <lineage>
        <taxon>Bacteria</taxon>
        <taxon>Bacillati</taxon>
        <taxon>Bacillota</taxon>
        <taxon>Bacilli</taxon>
        <taxon>Bacillales</taxon>
        <taxon>Listeriaceae</taxon>
        <taxon>Listeria</taxon>
    </lineage>
</organism>
<accession>A0A7X0XCZ4</accession>
<name>A0A7X0XCZ4_9LIST</name>
<comment type="caution">
    <text evidence="1">The sequence shown here is derived from an EMBL/GenBank/DDBJ whole genome shotgun (WGS) entry which is preliminary data.</text>
</comment>
<dbReference type="RefSeq" id="WP_185417438.1">
    <property type="nucleotide sequence ID" value="NZ_JAARNA010000001.1"/>
</dbReference>
<sequence length="173" mass="20183">MNRAINTLIFCKDGKDMDTIYKKIMFELAKQRCIVLARQKPNRIRTAEHEYLFCRARERSLDGLSVDKVEYSDAFRMLATDKEREVARRHQAVWLAKSGEAMTDSKFKAGSIYSYPYGGIFQVVRFKRLGIEIIISESQFTDRERLVMAYGSPLYLLSEPANKEQRTEFHHSV</sequence>
<reference evidence="1 2" key="1">
    <citation type="submission" date="2020-03" db="EMBL/GenBank/DDBJ databases">
        <title>Soil Listeria distribution.</title>
        <authorList>
            <person name="Liao J."/>
            <person name="Wiedmann M."/>
        </authorList>
    </citation>
    <scope>NUCLEOTIDE SEQUENCE [LARGE SCALE GENOMIC DNA]</scope>
    <source>
        <strain evidence="1 2">FSL L7-1547</strain>
    </source>
</reference>
<evidence type="ECO:0000313" key="2">
    <source>
        <dbReference type="Proteomes" id="UP000533953"/>
    </source>
</evidence>
<dbReference type="AlphaFoldDB" id="A0A7X0XCZ4"/>
<dbReference type="EMBL" id="JAASTX010000009">
    <property type="protein sequence ID" value="MBC1491935.1"/>
    <property type="molecule type" value="Genomic_DNA"/>
</dbReference>
<gene>
    <name evidence="1" type="ORF">HCI99_08830</name>
</gene>
<dbReference type="Proteomes" id="UP000533953">
    <property type="component" value="Unassembled WGS sequence"/>
</dbReference>
<protein>
    <submittedName>
        <fullName evidence="1">Uncharacterized protein</fullName>
    </submittedName>
</protein>
<evidence type="ECO:0000313" key="1">
    <source>
        <dbReference type="EMBL" id="MBC1491935.1"/>
    </source>
</evidence>